<comment type="similarity">
    <text evidence="2">Belongs to the SLC29A/ENT transporter (TC 2.A.57) family.</text>
</comment>
<feature type="compositionally biased region" description="Basic and acidic residues" evidence="7">
    <location>
        <begin position="618"/>
        <end position="627"/>
    </location>
</feature>
<feature type="compositionally biased region" description="Low complexity" evidence="7">
    <location>
        <begin position="305"/>
        <end position="325"/>
    </location>
</feature>
<feature type="transmembrane region" description="Helical" evidence="8">
    <location>
        <begin position="477"/>
        <end position="502"/>
    </location>
</feature>
<feature type="transmembrane region" description="Helical" evidence="8">
    <location>
        <begin position="380"/>
        <end position="399"/>
    </location>
</feature>
<dbReference type="AlphaFoldDB" id="F0V9W3"/>
<feature type="transmembrane region" description="Helical" evidence="8">
    <location>
        <begin position="548"/>
        <end position="569"/>
    </location>
</feature>
<comment type="subcellular location">
    <subcellularLocation>
        <location evidence="1">Membrane</location>
        <topology evidence="1">Multi-pass membrane protein</topology>
    </subcellularLocation>
</comment>
<feature type="transmembrane region" description="Helical" evidence="8">
    <location>
        <begin position="514"/>
        <end position="536"/>
    </location>
</feature>
<feature type="region of interest" description="Disordered" evidence="7">
    <location>
        <begin position="618"/>
        <end position="654"/>
    </location>
</feature>
<feature type="transmembrane region" description="Helical" evidence="8">
    <location>
        <begin position="913"/>
        <end position="936"/>
    </location>
</feature>
<protein>
    <recommendedName>
        <fullName evidence="12">Transmembrane protein</fullName>
    </recommendedName>
</protein>
<dbReference type="OrthoDB" id="10366482at2759"/>
<feature type="transmembrane region" description="Helical" evidence="8">
    <location>
        <begin position="777"/>
        <end position="798"/>
    </location>
</feature>
<feature type="transmembrane region" description="Helical" evidence="8">
    <location>
        <begin position="452"/>
        <end position="471"/>
    </location>
</feature>
<feature type="compositionally biased region" description="Polar residues" evidence="7">
    <location>
        <begin position="1"/>
        <end position="12"/>
    </location>
</feature>
<evidence type="ECO:0000313" key="11">
    <source>
        <dbReference type="Proteomes" id="UP000007494"/>
    </source>
</evidence>
<evidence type="ECO:0000256" key="6">
    <source>
        <dbReference type="ARBA" id="ARBA00023136"/>
    </source>
</evidence>
<organism evidence="9 11">
    <name type="scientific">Neospora caninum (strain Liverpool)</name>
    <dbReference type="NCBI Taxonomy" id="572307"/>
    <lineage>
        <taxon>Eukaryota</taxon>
        <taxon>Sar</taxon>
        <taxon>Alveolata</taxon>
        <taxon>Apicomplexa</taxon>
        <taxon>Conoidasida</taxon>
        <taxon>Coccidia</taxon>
        <taxon>Eucoccidiorida</taxon>
        <taxon>Eimeriorina</taxon>
        <taxon>Sarcocystidae</taxon>
        <taxon>Neospora</taxon>
    </lineage>
</organism>
<dbReference type="EMBL" id="FR823384">
    <property type="protein sequence ID" value="CBZ50725.1"/>
    <property type="molecule type" value="Genomic_DNA"/>
</dbReference>
<keyword evidence="4 8" id="KW-0812">Transmembrane</keyword>
<keyword evidence="11" id="KW-1185">Reference proteome</keyword>
<dbReference type="RefSeq" id="XP_003880758.1">
    <property type="nucleotide sequence ID" value="XM_003880709.1"/>
</dbReference>
<evidence type="ECO:0000313" key="10">
    <source>
        <dbReference type="EMBL" id="CEL65336.1"/>
    </source>
</evidence>
<dbReference type="OMA" id="HAVIHHE"/>
<evidence type="ECO:0000256" key="2">
    <source>
        <dbReference type="ARBA" id="ARBA00007965"/>
    </source>
</evidence>
<evidence type="ECO:0008006" key="12">
    <source>
        <dbReference type="Google" id="ProtNLM"/>
    </source>
</evidence>
<dbReference type="GO" id="GO:0005886">
    <property type="term" value="C:plasma membrane"/>
    <property type="evidence" value="ECO:0007669"/>
    <property type="project" value="TreeGrafter"/>
</dbReference>
<dbReference type="Proteomes" id="UP000007494">
    <property type="component" value="Chromosome IV"/>
</dbReference>
<keyword evidence="5 8" id="KW-1133">Transmembrane helix</keyword>
<reference evidence="9" key="2">
    <citation type="submission" date="2011-03" db="EMBL/GenBank/DDBJ databases">
        <title>Comparative genomics and transcriptomics of Neospora caninum and Toxoplasma gondii.</title>
        <authorList>
            <person name="Reid A.J."/>
            <person name="Sohal A."/>
            <person name="Harris D."/>
            <person name="Quail M."/>
            <person name="Sanders M."/>
            <person name="Berriman M."/>
            <person name="Wastling J.M."/>
            <person name="Pain A."/>
        </authorList>
    </citation>
    <scope>NUCLEOTIDE SEQUENCE</scope>
    <source>
        <strain evidence="9">Liverpool</strain>
    </source>
</reference>
<feature type="compositionally biased region" description="Acidic residues" evidence="7">
    <location>
        <begin position="350"/>
        <end position="363"/>
    </location>
</feature>
<evidence type="ECO:0000256" key="4">
    <source>
        <dbReference type="ARBA" id="ARBA00022692"/>
    </source>
</evidence>
<evidence type="ECO:0000256" key="3">
    <source>
        <dbReference type="ARBA" id="ARBA00022448"/>
    </source>
</evidence>
<feature type="region of interest" description="Disordered" evidence="7">
    <location>
        <begin position="345"/>
        <end position="364"/>
    </location>
</feature>
<dbReference type="InParanoid" id="F0V9W3"/>
<evidence type="ECO:0000256" key="1">
    <source>
        <dbReference type="ARBA" id="ARBA00004141"/>
    </source>
</evidence>
<reference evidence="11" key="3">
    <citation type="journal article" date="2012" name="PLoS Pathog.">
        <title>Comparative genomics of the apicomplexan parasites Toxoplasma gondii and Neospora caninum: Coccidia differing in host range and transmission strategy.</title>
        <authorList>
            <person name="Reid A.J."/>
            <person name="Vermont S.J."/>
            <person name="Cotton J.A."/>
            <person name="Harris D."/>
            <person name="Hill-Cawthorne G.A."/>
            <person name="Konen-Waisman S."/>
            <person name="Latham S.M."/>
            <person name="Mourier T."/>
            <person name="Norton R."/>
            <person name="Quail M.A."/>
            <person name="Sanders M."/>
            <person name="Shanmugam D."/>
            <person name="Sohal A."/>
            <person name="Wasmuth J.D."/>
            <person name="Brunk B."/>
            <person name="Grigg M.E."/>
            <person name="Howard J.C."/>
            <person name="Parkinson J."/>
            <person name="Roos D.S."/>
            <person name="Trees A.J."/>
            <person name="Berriman M."/>
            <person name="Pain A."/>
            <person name="Wastling J.M."/>
        </authorList>
    </citation>
    <scope>NUCLEOTIDE SEQUENCE [LARGE SCALE GENOMIC DNA]</scope>
    <source>
        <strain evidence="11">Liverpool</strain>
    </source>
</reference>
<feature type="compositionally biased region" description="Basic and acidic residues" evidence="7">
    <location>
        <begin position="89"/>
        <end position="106"/>
    </location>
</feature>
<feature type="region of interest" description="Disordered" evidence="7">
    <location>
        <begin position="284"/>
        <end position="331"/>
    </location>
</feature>
<evidence type="ECO:0000256" key="8">
    <source>
        <dbReference type="SAM" id="Phobius"/>
    </source>
</evidence>
<reference evidence="9" key="1">
    <citation type="submission" date="2011-02" db="EMBL/GenBank/DDBJ databases">
        <authorList>
            <person name="Aslett M."/>
        </authorList>
    </citation>
    <scope>NUCLEOTIDE SEQUENCE</scope>
    <source>
        <strain evidence="9">Liverpool</strain>
    </source>
</reference>
<sequence length="1056" mass="112621">MATASPLLTQTAPPFVMGQARRGRSASPGSRRGNSDLALSSFACVPPSYPAFAQPPSLFPPSCASLSSFFPFSPQHASPPSSCQLRSLVRSDSRESGAPEPGKEGKGALLSPLSRTFSASEGASAELPCEMTTRASTAKEIDAEFFAEIERFVEAEEEGHTEEVEGAGAPELWRPRIREMQSFPWAAGNSLTWDRQKLKPERERREGTVLLPRFAAPPLSCFPPSRSPLCSAFKDTSSGEPETDGDPHTERLCLAVFTIDQSHSRSSLPPRICSACSPSSSPSSSPSDCPLQDLPFPFPDSSELPSPAVSPARADPSSSRPSLRPLSPPGATRRALAVCGEVAHAVGSKEDEEESSKEDEEESSKDTFITSSVFFKEQRFFSSISWAMFFLGVGVFLPWNCLVMEMATFDVAYFPTFPWTEAATQVRTACFFLGQLLLLWLGPRLQLIQRTVSTLIFSSLTTVALAMVAAWIPENPAFHICCVLSGIIGVQGSLLHASVYVLHAVIHHELAVDWSIGGGLAGPLTALLAFPLYFLLPASKQGQRLGTLALFSFSALWSLLAAGAVCLGARHPLASAALLRQEAEVRRKQEEGLSRSLSWSSASGHIARLSRSLSWFGSERENGRDGASEASSPGDRSARPVDGKGHRARERWQETENKDLTVGEVAAEVEKAAIAGEETPYILGSGRAQVPEPREKLGEDAPLLALGMPPSVSEEENVRDSDEHRVAASQKALFGASWRRRDVFWAIRANLVTCFLLFLSTYLVYPVKTEHLLPSSSLDFVLFQMILVACFQAGNVLGRLCVFWGCRAGFAWLLPLVLLRLFLIPLFFFLDGSLVLPSSWFSSHLASPAAAAVAETDMPSQASAFMIPPPESAALGPSPGAFLSPATSEAAASGRHFSQLLSANQALLTDASLFLLMMLFATLHGWLSVLGAFYATQVPPSTPQKETAAYLMCVAESCGVAVGVALSVLWASLAGEHPLSPHKASAHAVRGLSRLGSAGEGSLASLHGAAGAETLGATAAGWYAAGGTGAATGAAALGPHVDTERSIGLQRVPKLG</sequence>
<dbReference type="PANTHER" id="PTHR10332:SF10">
    <property type="entry name" value="EQUILIBRATIVE NUCLEOSIDE TRANSPORTER 4"/>
    <property type="match status" value="1"/>
</dbReference>
<feature type="transmembrane region" description="Helical" evidence="8">
    <location>
        <begin position="948"/>
        <end position="973"/>
    </location>
</feature>
<evidence type="ECO:0000313" key="9">
    <source>
        <dbReference type="EMBL" id="CBZ50725.1"/>
    </source>
</evidence>
<evidence type="ECO:0000256" key="7">
    <source>
        <dbReference type="SAM" id="MobiDB-lite"/>
    </source>
</evidence>
<feature type="region of interest" description="Disordered" evidence="7">
    <location>
        <begin position="77"/>
        <end position="111"/>
    </location>
</feature>
<gene>
    <name evidence="10" type="ORF">BN1204_011920</name>
    <name evidence="9" type="ORF">NCLIV_011920</name>
</gene>
<name>F0V9W3_NEOCL</name>
<dbReference type="GeneID" id="13441754"/>
<dbReference type="PANTHER" id="PTHR10332">
    <property type="entry name" value="EQUILIBRATIVE NUCLEOSIDE TRANSPORTER"/>
    <property type="match status" value="1"/>
</dbReference>
<feature type="transmembrane region" description="Helical" evidence="8">
    <location>
        <begin position="743"/>
        <end position="765"/>
    </location>
</feature>
<dbReference type="VEuPathDB" id="ToxoDB:NCLIV_011920"/>
<dbReference type="InterPro" id="IPR002259">
    <property type="entry name" value="Eqnu_transpt"/>
</dbReference>
<proteinExistence type="inferred from homology"/>
<keyword evidence="3" id="KW-0813">Transport</keyword>
<accession>F0V9W3</accession>
<evidence type="ECO:0000256" key="5">
    <source>
        <dbReference type="ARBA" id="ARBA00022989"/>
    </source>
</evidence>
<feature type="transmembrane region" description="Helical" evidence="8">
    <location>
        <begin position="810"/>
        <end position="830"/>
    </location>
</feature>
<feature type="region of interest" description="Disordered" evidence="7">
    <location>
        <begin position="1"/>
        <end position="34"/>
    </location>
</feature>
<dbReference type="eggNOG" id="ENOG502QYRE">
    <property type="taxonomic scope" value="Eukaryota"/>
</dbReference>
<reference evidence="10" key="4">
    <citation type="journal article" date="2015" name="PLoS ONE">
        <title>Comprehensive Evaluation of Toxoplasma gondii VEG and Neospora caninum LIV Genomes with Tachyzoite Stage Transcriptome and Proteome Defines Novel Transcript Features.</title>
        <authorList>
            <person name="Ramaprasad A."/>
            <person name="Mourier T."/>
            <person name="Naeem R."/>
            <person name="Malas T.B."/>
            <person name="Moussa E."/>
            <person name="Panigrahi A."/>
            <person name="Vermont S.J."/>
            <person name="Otto T.D."/>
            <person name="Wastling J."/>
            <person name="Pain A."/>
        </authorList>
    </citation>
    <scope>NUCLEOTIDE SEQUENCE</scope>
    <source>
        <strain evidence="10">Liverpool</strain>
    </source>
</reference>
<dbReference type="GO" id="GO:0005337">
    <property type="term" value="F:nucleoside transmembrane transporter activity"/>
    <property type="evidence" value="ECO:0007669"/>
    <property type="project" value="InterPro"/>
</dbReference>
<feature type="compositionally biased region" description="Basic and acidic residues" evidence="7">
    <location>
        <begin position="636"/>
        <end position="654"/>
    </location>
</feature>
<dbReference type="EMBL" id="LN714478">
    <property type="protein sequence ID" value="CEL65336.1"/>
    <property type="molecule type" value="Genomic_DNA"/>
</dbReference>
<keyword evidence="6 8" id="KW-0472">Membrane</keyword>